<dbReference type="Proteomes" id="UP001207468">
    <property type="component" value="Unassembled WGS sequence"/>
</dbReference>
<proteinExistence type="predicted"/>
<evidence type="ECO:0000313" key="2">
    <source>
        <dbReference type="Proteomes" id="UP001207468"/>
    </source>
</evidence>
<evidence type="ECO:0000313" key="1">
    <source>
        <dbReference type="EMBL" id="KAI9436803.1"/>
    </source>
</evidence>
<comment type="caution">
    <text evidence="1">The sequence shown here is derived from an EMBL/GenBank/DDBJ whole genome shotgun (WGS) entry which is preliminary data.</text>
</comment>
<keyword evidence="2" id="KW-1185">Reference proteome</keyword>
<protein>
    <submittedName>
        <fullName evidence="1">Uncharacterized protein</fullName>
    </submittedName>
</protein>
<gene>
    <name evidence="1" type="ORF">F5148DRAFT_1371926</name>
</gene>
<organism evidence="1 2">
    <name type="scientific">Russula earlei</name>
    <dbReference type="NCBI Taxonomy" id="71964"/>
    <lineage>
        <taxon>Eukaryota</taxon>
        <taxon>Fungi</taxon>
        <taxon>Dikarya</taxon>
        <taxon>Basidiomycota</taxon>
        <taxon>Agaricomycotina</taxon>
        <taxon>Agaricomycetes</taxon>
        <taxon>Russulales</taxon>
        <taxon>Russulaceae</taxon>
        <taxon>Russula</taxon>
    </lineage>
</organism>
<reference evidence="1" key="1">
    <citation type="submission" date="2021-03" db="EMBL/GenBank/DDBJ databases">
        <title>Evolutionary priming and transition to the ectomycorrhizal habit in an iconic lineage of mushroom-forming fungi: is preadaptation a requirement?</title>
        <authorList>
            <consortium name="DOE Joint Genome Institute"/>
            <person name="Looney B.P."/>
            <person name="Miyauchi S."/>
            <person name="Morin E."/>
            <person name="Drula E."/>
            <person name="Courty P.E."/>
            <person name="Chicoki N."/>
            <person name="Fauchery L."/>
            <person name="Kohler A."/>
            <person name="Kuo A."/>
            <person name="LaButti K."/>
            <person name="Pangilinan J."/>
            <person name="Lipzen A."/>
            <person name="Riley R."/>
            <person name="Andreopoulos W."/>
            <person name="He G."/>
            <person name="Johnson J."/>
            <person name="Barry K.W."/>
            <person name="Grigoriev I.V."/>
            <person name="Nagy L."/>
            <person name="Hibbett D."/>
            <person name="Henrissat B."/>
            <person name="Matheny P.B."/>
            <person name="Labbe J."/>
            <person name="Martin A.F."/>
        </authorList>
    </citation>
    <scope>NUCLEOTIDE SEQUENCE</scope>
    <source>
        <strain evidence="1">BPL698</strain>
    </source>
</reference>
<dbReference type="EMBL" id="JAGFNK010000956">
    <property type="protein sequence ID" value="KAI9436803.1"/>
    <property type="molecule type" value="Genomic_DNA"/>
</dbReference>
<sequence>MCRQSQNWVERVGLRVYERAGVQNELWPSETTSAEVSDGILRLFRVVPLVERGHRLSTCVGGRGGGEERRRERRDTEVEAWREGNGGGVEEGSSAVLGACRTCWERRKQGRWGSEAEECSAEWSLRTPPTIKLLASLSMPGDLTNIRSPFQDATHILTGELSPVRRASVTVTMSKVIIIALRRPLLDHDWWSLTSVVGSKSL</sequence>
<accession>A0ACC0TRL1</accession>
<name>A0ACC0TRL1_9AGAM</name>